<name>A0ABR6Y6Z0_9BURK</name>
<dbReference type="Proteomes" id="UP000624279">
    <property type="component" value="Unassembled WGS sequence"/>
</dbReference>
<proteinExistence type="predicted"/>
<organism evidence="1 2">
    <name type="scientific">Undibacterium flavidum</name>
    <dbReference type="NCBI Taxonomy" id="2762297"/>
    <lineage>
        <taxon>Bacteria</taxon>
        <taxon>Pseudomonadati</taxon>
        <taxon>Pseudomonadota</taxon>
        <taxon>Betaproteobacteria</taxon>
        <taxon>Burkholderiales</taxon>
        <taxon>Oxalobacteraceae</taxon>
        <taxon>Undibacterium</taxon>
    </lineage>
</organism>
<gene>
    <name evidence="1" type="ORF">H8K55_02150</name>
</gene>
<accession>A0ABR6Y6Z0</accession>
<dbReference type="Gene3D" id="3.40.50.150">
    <property type="entry name" value="Vaccinia Virus protein VP39"/>
    <property type="match status" value="1"/>
</dbReference>
<evidence type="ECO:0000313" key="2">
    <source>
        <dbReference type="Proteomes" id="UP000624279"/>
    </source>
</evidence>
<keyword evidence="2" id="KW-1185">Reference proteome</keyword>
<dbReference type="EMBL" id="JACOGA010000002">
    <property type="protein sequence ID" value="MBC3872375.1"/>
    <property type="molecule type" value="Genomic_DNA"/>
</dbReference>
<comment type="caution">
    <text evidence="1">The sequence shown here is derived from an EMBL/GenBank/DDBJ whole genome shotgun (WGS) entry which is preliminary data.</text>
</comment>
<evidence type="ECO:0000313" key="1">
    <source>
        <dbReference type="EMBL" id="MBC3872375.1"/>
    </source>
</evidence>
<protein>
    <recommendedName>
        <fullName evidence="3">Phytanoyl-CoA dioxygenase PhyH</fullName>
    </recommendedName>
</protein>
<dbReference type="InterPro" id="IPR029063">
    <property type="entry name" value="SAM-dependent_MTases_sf"/>
</dbReference>
<sequence>MLMREKLLPLVNALLSPERPASSLFQEVNALLDLLESLGQLPLLPDQDISKGETQTVHGLALSPHAAALCAKDFVRTVQFMRGAYQAVCAQYLKNSARPVTLLYVGCGPYAFLVLPLMLSLKPQQVQIRLIDIHVKSIDSVMRIAEHLGLQPYIAEITTIDAAHYQIESAQKPDIILLEVMQANLEKEPQLALSRHMMQQAPDALLIPEQIRVSLCLLDMDEELSTQSSNDQVNSLEHRRFDLGSILCVDRQSIHTWETIEGRHLPAARLQIPSEVPRGYSPMLLTTITVYQNILLNTYDSGLTCPRRFNADFSAGDYLNFTYQLGANPKLTVEVEPMFTSTNNYHD</sequence>
<reference evidence="1 2" key="1">
    <citation type="submission" date="2020-08" db="EMBL/GenBank/DDBJ databases">
        <title>Novel species isolated from subtropical streams in China.</title>
        <authorList>
            <person name="Lu H."/>
        </authorList>
    </citation>
    <scope>NUCLEOTIDE SEQUENCE [LARGE SCALE GENOMIC DNA]</scope>
    <source>
        <strain evidence="1 2">LX15W</strain>
    </source>
</reference>
<evidence type="ECO:0008006" key="3">
    <source>
        <dbReference type="Google" id="ProtNLM"/>
    </source>
</evidence>